<accession>H8FSA2</accession>
<feature type="domain" description="Carbamoyltransferase C-terminal" evidence="3">
    <location>
        <begin position="406"/>
        <end position="573"/>
    </location>
</feature>
<dbReference type="Pfam" id="PF02543">
    <property type="entry name" value="Carbam_trans_N"/>
    <property type="match status" value="1"/>
</dbReference>
<feature type="domain" description="Carbamoyltransferase" evidence="2">
    <location>
        <begin position="15"/>
        <end position="351"/>
    </location>
</feature>
<protein>
    <submittedName>
        <fullName evidence="4">Putative Carbamoyltransferase</fullName>
    </submittedName>
</protein>
<dbReference type="Pfam" id="PF16861">
    <property type="entry name" value="Carbam_trans_C"/>
    <property type="match status" value="1"/>
</dbReference>
<dbReference type="PANTHER" id="PTHR34847:SF1">
    <property type="entry name" value="NODULATION PROTEIN U"/>
    <property type="match status" value="1"/>
</dbReference>
<proteinExistence type="inferred from homology"/>
<evidence type="ECO:0000313" key="5">
    <source>
        <dbReference type="Proteomes" id="UP000004169"/>
    </source>
</evidence>
<evidence type="ECO:0000313" key="4">
    <source>
        <dbReference type="EMBL" id="CCG41240.1"/>
    </source>
</evidence>
<evidence type="ECO:0000259" key="2">
    <source>
        <dbReference type="Pfam" id="PF02543"/>
    </source>
</evidence>
<dbReference type="GO" id="GO:0016740">
    <property type="term" value="F:transferase activity"/>
    <property type="evidence" value="ECO:0007669"/>
    <property type="project" value="UniProtKB-KW"/>
</dbReference>
<dbReference type="Proteomes" id="UP000004169">
    <property type="component" value="Unassembled WGS sequence"/>
</dbReference>
<dbReference type="EMBL" id="CAHP01000020">
    <property type="protein sequence ID" value="CCG41240.1"/>
    <property type="molecule type" value="Genomic_DNA"/>
</dbReference>
<dbReference type="SUPFAM" id="SSF53067">
    <property type="entry name" value="Actin-like ATPase domain"/>
    <property type="match status" value="1"/>
</dbReference>
<dbReference type="AlphaFoldDB" id="H8FSA2"/>
<comment type="similarity">
    <text evidence="1">Belongs to the NodU/CmcH family.</text>
</comment>
<dbReference type="InterPro" id="IPR031730">
    <property type="entry name" value="Carbam_trans_C"/>
</dbReference>
<name>H8FSA2_MAGML</name>
<organism evidence="4 5">
    <name type="scientific">Magnetospirillum molischianum DSM 120</name>
    <dbReference type="NCBI Taxonomy" id="1150626"/>
    <lineage>
        <taxon>Bacteria</taxon>
        <taxon>Pseudomonadati</taxon>
        <taxon>Pseudomonadota</taxon>
        <taxon>Alphaproteobacteria</taxon>
        <taxon>Rhodospirillales</taxon>
        <taxon>Rhodospirillaceae</taxon>
        <taxon>Magnetospirillum</taxon>
    </lineage>
</organism>
<evidence type="ECO:0000256" key="1">
    <source>
        <dbReference type="ARBA" id="ARBA00006129"/>
    </source>
</evidence>
<keyword evidence="4" id="KW-0808">Transferase</keyword>
<dbReference type="STRING" id="1150626.PHAMO_270081"/>
<dbReference type="InterPro" id="IPR051338">
    <property type="entry name" value="NodU/CmcH_Carbamoyltrnsfr"/>
</dbReference>
<dbReference type="eggNOG" id="COG2192">
    <property type="taxonomic scope" value="Bacteria"/>
</dbReference>
<dbReference type="InterPro" id="IPR038152">
    <property type="entry name" value="Carbam_trans_C_sf"/>
</dbReference>
<gene>
    <name evidence="4" type="ORF">PHAMO_270081</name>
</gene>
<dbReference type="InterPro" id="IPR043129">
    <property type="entry name" value="ATPase_NBD"/>
</dbReference>
<dbReference type="PANTHER" id="PTHR34847">
    <property type="entry name" value="NODULATION PROTEIN U"/>
    <property type="match status" value="1"/>
</dbReference>
<keyword evidence="5" id="KW-1185">Reference proteome</keyword>
<sequence>MACFETDEKTAMTCILSIHCGIHDSAAALLDGYRVVAAIQKERLSRIKKEGGAPRDCVAEVLSIGGVQPSDVDVVVFSRCEFPRAFYKTDLFRRWRDTIQGRSGTRDLSTVLAKAGLLDPAQVLDIAKVLEFYGIPAGTKVFFANHHAAHALPSLFFTDWDDALLYTADGAGDNVNYSHRVFKDGRLTTLFGDDRWLHRAYRIDSLARAYANVTEALGFRPLHHEGKVTGLAAYGKPTISKDFAAHFSMDENGLFTSDFPNGGAMREAFMALCEGQSREDASASIQTFVEEAIVGSVSKLLEREKVSRLGLAGGLFANVKLNQRLAETCGLKEVFIVPPMGDEGLVIGGALQFLLERDGFGVWLTRRYRLGDVYWGRAFAGVTGSRFREFSSRIHRLDGAPVPVAAHLLAEGKAVAIVSQRMEFGPRALGARTIMASPLRRDINDSLNTRLDRSEFMPFAPVIAEEDARTVFDVTDVNAYACRFMTITCNVKPDWRDRIPAVVHVDNTARPQVIRRADNPLYYDILADFKAETGLPAAVNTSFNVHEEPIINTPEEAARALVDNRIDYLVTDDGVYGVEPAVAE</sequence>
<comment type="caution">
    <text evidence="4">The sequence shown here is derived from an EMBL/GenBank/DDBJ whole genome shotgun (WGS) entry which is preliminary data.</text>
</comment>
<dbReference type="CDD" id="cd24100">
    <property type="entry name" value="ASKHA_NBD_MJ1051-like_N"/>
    <property type="match status" value="1"/>
</dbReference>
<dbReference type="Gene3D" id="3.30.420.40">
    <property type="match status" value="2"/>
</dbReference>
<evidence type="ECO:0000259" key="3">
    <source>
        <dbReference type="Pfam" id="PF16861"/>
    </source>
</evidence>
<dbReference type="InterPro" id="IPR003696">
    <property type="entry name" value="Carbtransf_dom"/>
</dbReference>
<reference evidence="4 5" key="1">
    <citation type="journal article" date="2012" name="J. Bacteriol.">
        <title>Draft Genome Sequence of the Purple Photosynthetic Bacterium Phaeospirillum molischianum DSM120, a Particularly Versatile Bacterium.</title>
        <authorList>
            <person name="Duquesne K."/>
            <person name="Prima V."/>
            <person name="Ji B."/>
            <person name="Rouy Z."/>
            <person name="Medigue C."/>
            <person name="Talla E."/>
            <person name="Sturgis J.N."/>
        </authorList>
    </citation>
    <scope>NUCLEOTIDE SEQUENCE [LARGE SCALE GENOMIC DNA]</scope>
    <source>
        <strain evidence="5">DSM120</strain>
    </source>
</reference>
<dbReference type="Gene3D" id="3.90.870.20">
    <property type="entry name" value="Carbamoyltransferase, C-terminal domain"/>
    <property type="match status" value="1"/>
</dbReference>